<evidence type="ECO:0000256" key="7">
    <source>
        <dbReference type="ARBA" id="ARBA00022741"/>
    </source>
</evidence>
<dbReference type="InterPro" id="IPR041069">
    <property type="entry name" value="FeoB_Cyto"/>
</dbReference>
<evidence type="ECO:0000256" key="5">
    <source>
        <dbReference type="ARBA" id="ARBA00022496"/>
    </source>
</evidence>
<evidence type="ECO:0000256" key="11">
    <source>
        <dbReference type="ARBA" id="ARBA00023134"/>
    </source>
</evidence>
<feature type="transmembrane region" description="Helical" evidence="15">
    <location>
        <begin position="287"/>
        <end position="307"/>
    </location>
</feature>
<keyword evidence="9 15" id="KW-0408">Iron</keyword>
<dbReference type="Proteomes" id="UP000726170">
    <property type="component" value="Unassembled WGS sequence"/>
</dbReference>
<dbReference type="InterPro" id="IPR005225">
    <property type="entry name" value="Small_GTP-bd"/>
</dbReference>
<evidence type="ECO:0000313" key="17">
    <source>
        <dbReference type="EMBL" id="MBU5484662.1"/>
    </source>
</evidence>
<keyword evidence="5 15" id="KW-0410">Iron transport</keyword>
<evidence type="ECO:0000313" key="18">
    <source>
        <dbReference type="Proteomes" id="UP000726170"/>
    </source>
</evidence>
<keyword evidence="10" id="KW-0406">Ion transport</keyword>
<dbReference type="Pfam" id="PF17910">
    <property type="entry name" value="FeoB_Cyto"/>
    <property type="match status" value="1"/>
</dbReference>
<evidence type="ECO:0000256" key="10">
    <source>
        <dbReference type="ARBA" id="ARBA00023065"/>
    </source>
</evidence>
<keyword evidence="3 15" id="KW-0813">Transport</keyword>
<sequence>MNTIALVGNPNCGKTSLFNQLTGSRQRVGNWPGVTVEKKEGKLEFGGKEYVVVDLPGTYSLGAYSEDEIVARNYIIKDKPDVVINVVDSTNIERNLYLTTQLLEMSSNVVIALNIIDEAENQNIKIDIDGLSKGLGVPVIPTVATKRKGIDELIKSAVKVMENKNNLKNEIPYGKELENEIEILKASIEECACHVEYPSRWTAIKLLENDEYILETIKNKDNSQRVLNKLKESVEKVTNSVGFEPEMGIVDKRYEFIGKVVSKNVKKRSVGVETTSDKIDKVVTNRWFGLPIFALIMYLLYQATFVVGQFFSDKMDEGIGLLGEKVGEILTNAGAHDMIIQFICDGIIAGVGAVVVFLPIIMVMYFFIGILEDSGYMARAAYVMDRFMRALGLHGKTFVSMIVSTGCNVPGIMATRTLESKKDRMIAILINPFISCGARLPIYLVFISAFFPEKGGTILFSLYVLGIIVALIFGKIFSKTLFKGETSYFVMELPPYRLPSFKASIMLMWEKAGAFLKRAGTTIFAVVSILWVLSVLPLGVEQYSEQSILGRIGSFIAPIFKPAGFGTWQASVGLFTGIAAKEAVVATMGMVYAGVEEGAKLTAAIQGAFTPLTATAFMVMSLLYTPCGAALGAIKRETNSTKWTLFTALYTFGVGYIAAVLIFQIGRALGFN</sequence>
<comment type="subcellular location">
    <subcellularLocation>
        <location evidence="2 15">Cell membrane</location>
        <topology evidence="2 15">Multi-pass membrane protein</topology>
    </subcellularLocation>
</comment>
<keyword evidence="18" id="KW-1185">Reference proteome</keyword>
<keyword evidence="7" id="KW-0547">Nucleotide-binding</keyword>
<keyword evidence="8 15" id="KW-1133">Transmembrane helix</keyword>
<comment type="caution">
    <text evidence="17">The sequence shown here is derived from an EMBL/GenBank/DDBJ whole genome shotgun (WGS) entry which is preliminary data.</text>
</comment>
<feature type="transmembrane region" description="Helical" evidence="15">
    <location>
        <begin position="608"/>
        <end position="631"/>
    </location>
</feature>
<reference evidence="17 18" key="1">
    <citation type="submission" date="2021-06" db="EMBL/GenBank/DDBJ databases">
        <authorList>
            <person name="Sun Q."/>
            <person name="Li D."/>
        </authorList>
    </citation>
    <scope>NUCLEOTIDE SEQUENCE [LARGE SCALE GENOMIC DNA]</scope>
    <source>
        <strain evidence="17 18">MSJ-11</strain>
    </source>
</reference>
<keyword evidence="11 15" id="KW-0342">GTP-binding</keyword>
<evidence type="ECO:0000256" key="9">
    <source>
        <dbReference type="ARBA" id="ARBA00023004"/>
    </source>
</evidence>
<evidence type="ECO:0000256" key="14">
    <source>
        <dbReference type="NCBIfam" id="TIGR00437"/>
    </source>
</evidence>
<feature type="transmembrane region" description="Helical" evidence="15">
    <location>
        <begin position="457"/>
        <end position="477"/>
    </location>
</feature>
<dbReference type="InterPro" id="IPR003373">
    <property type="entry name" value="Fe2_transport_prot-B"/>
</dbReference>
<dbReference type="InterPro" id="IPR011640">
    <property type="entry name" value="Fe2_transport_prot_B_C"/>
</dbReference>
<gene>
    <name evidence="17" type="primary">feoB</name>
    <name evidence="17" type="ORF">KQI86_09990</name>
</gene>
<evidence type="ECO:0000256" key="2">
    <source>
        <dbReference type="ARBA" id="ARBA00004651"/>
    </source>
</evidence>
<name>A0ABS6EHP8_9CLOT</name>
<dbReference type="InterPro" id="IPR030389">
    <property type="entry name" value="G_FEOB_dom"/>
</dbReference>
<proteinExistence type="inferred from homology"/>
<accession>A0ABS6EHP8</accession>
<evidence type="ECO:0000256" key="6">
    <source>
        <dbReference type="ARBA" id="ARBA00022692"/>
    </source>
</evidence>
<feature type="domain" description="FeoB-type G" evidence="16">
    <location>
        <begin position="1"/>
        <end position="163"/>
    </location>
</feature>
<dbReference type="NCBIfam" id="TIGR00437">
    <property type="entry name" value="feoB"/>
    <property type="match status" value="1"/>
</dbReference>
<dbReference type="PANTHER" id="PTHR43185">
    <property type="entry name" value="FERROUS IRON TRANSPORT PROTEIN B"/>
    <property type="match status" value="1"/>
</dbReference>
<comment type="similarity">
    <text evidence="15">Belongs to the TRAFAC class TrmE-Era-EngA-EngB-Septin-like GTPase superfamily. FeoB GTPase (TC 9.A.8) family.</text>
</comment>
<feature type="transmembrane region" description="Helical" evidence="15">
    <location>
        <begin position="643"/>
        <end position="666"/>
    </location>
</feature>
<comment type="function">
    <text evidence="1 15">Probable transporter of a GTP-driven Fe(2+) uptake system.</text>
</comment>
<evidence type="ECO:0000256" key="4">
    <source>
        <dbReference type="ARBA" id="ARBA00022475"/>
    </source>
</evidence>
<feature type="transmembrane region" description="Helical" evidence="15">
    <location>
        <begin position="515"/>
        <end position="536"/>
    </location>
</feature>
<feature type="transmembrane region" description="Helical" evidence="15">
    <location>
        <begin position="426"/>
        <end position="451"/>
    </location>
</feature>
<dbReference type="PROSITE" id="PS51711">
    <property type="entry name" value="G_FEOB"/>
    <property type="match status" value="1"/>
</dbReference>
<evidence type="ECO:0000256" key="15">
    <source>
        <dbReference type="RuleBase" id="RU362098"/>
    </source>
</evidence>
<feature type="transmembrane region" description="Helical" evidence="15">
    <location>
        <begin position="391"/>
        <end position="414"/>
    </location>
</feature>
<dbReference type="Pfam" id="PF07664">
    <property type="entry name" value="FeoB_C"/>
    <property type="match status" value="1"/>
</dbReference>
<evidence type="ECO:0000259" key="16">
    <source>
        <dbReference type="PROSITE" id="PS51711"/>
    </source>
</evidence>
<dbReference type="PANTHER" id="PTHR43185:SF1">
    <property type="entry name" value="FE(2+) TRANSPORTER FEOB"/>
    <property type="match status" value="1"/>
</dbReference>
<dbReference type="InterPro" id="IPR050860">
    <property type="entry name" value="FeoB_GTPase"/>
</dbReference>
<dbReference type="CDD" id="cd01879">
    <property type="entry name" value="FeoB"/>
    <property type="match status" value="1"/>
</dbReference>
<evidence type="ECO:0000256" key="3">
    <source>
        <dbReference type="ARBA" id="ARBA00022448"/>
    </source>
</evidence>
<keyword evidence="6 15" id="KW-0812">Transmembrane</keyword>
<evidence type="ECO:0000256" key="13">
    <source>
        <dbReference type="ARBA" id="ARBA00031200"/>
    </source>
</evidence>
<dbReference type="NCBIfam" id="TIGR00231">
    <property type="entry name" value="small_GTP"/>
    <property type="match status" value="1"/>
</dbReference>
<dbReference type="InterPro" id="IPR011642">
    <property type="entry name" value="Gate_dom"/>
</dbReference>
<evidence type="ECO:0000256" key="8">
    <source>
        <dbReference type="ARBA" id="ARBA00022989"/>
    </source>
</evidence>
<dbReference type="Pfam" id="PF02421">
    <property type="entry name" value="FeoB_N"/>
    <property type="match status" value="1"/>
</dbReference>
<feature type="transmembrane region" description="Helical" evidence="15">
    <location>
        <begin position="347"/>
        <end position="371"/>
    </location>
</feature>
<dbReference type="Pfam" id="PF07670">
    <property type="entry name" value="Gate"/>
    <property type="match status" value="2"/>
</dbReference>
<evidence type="ECO:0000256" key="1">
    <source>
        <dbReference type="ARBA" id="ARBA00003926"/>
    </source>
</evidence>
<evidence type="ECO:0000256" key="12">
    <source>
        <dbReference type="ARBA" id="ARBA00023136"/>
    </source>
</evidence>
<protein>
    <recommendedName>
        <fullName evidence="13 14">Ferrous iron transport protein B</fullName>
    </recommendedName>
</protein>
<keyword evidence="12 15" id="KW-0472">Membrane</keyword>
<dbReference type="EMBL" id="JAHLQF010000002">
    <property type="protein sequence ID" value="MBU5484662.1"/>
    <property type="molecule type" value="Genomic_DNA"/>
</dbReference>
<keyword evidence="4" id="KW-1003">Cell membrane</keyword>
<organism evidence="17 18">
    <name type="scientific">Clostridium mobile</name>
    <dbReference type="NCBI Taxonomy" id="2841512"/>
    <lineage>
        <taxon>Bacteria</taxon>
        <taxon>Bacillati</taxon>
        <taxon>Bacillota</taxon>
        <taxon>Clostridia</taxon>
        <taxon>Eubacteriales</taxon>
        <taxon>Clostridiaceae</taxon>
        <taxon>Clostridium</taxon>
    </lineage>
</organism>
<dbReference type="RefSeq" id="WP_216439124.1">
    <property type="nucleotide sequence ID" value="NZ_JAHLQF010000002.1"/>
</dbReference>